<keyword evidence="2" id="KW-0378">Hydrolase</keyword>
<dbReference type="GO" id="GO:0016787">
    <property type="term" value="F:hydrolase activity"/>
    <property type="evidence" value="ECO:0007669"/>
    <property type="project" value="UniProtKB-KW"/>
</dbReference>
<name>A0A3D9SQZ6_9ACTN</name>
<dbReference type="OrthoDB" id="184858at2"/>
<organism evidence="2 3">
    <name type="scientific">Thermomonospora umbrina</name>
    <dbReference type="NCBI Taxonomy" id="111806"/>
    <lineage>
        <taxon>Bacteria</taxon>
        <taxon>Bacillati</taxon>
        <taxon>Actinomycetota</taxon>
        <taxon>Actinomycetes</taxon>
        <taxon>Streptosporangiales</taxon>
        <taxon>Thermomonosporaceae</taxon>
        <taxon>Thermomonospora</taxon>
    </lineage>
</organism>
<dbReference type="PANTHER" id="PTHR48098:SF1">
    <property type="entry name" value="DIACYLGLYCEROL ACYLTRANSFERASE_MYCOLYLTRANSFERASE AG85A"/>
    <property type="match status" value="1"/>
</dbReference>
<dbReference type="Proteomes" id="UP000256661">
    <property type="component" value="Unassembled WGS sequence"/>
</dbReference>
<dbReference type="InterPro" id="IPR029058">
    <property type="entry name" value="AB_hydrolase_fold"/>
</dbReference>
<feature type="chain" id="PRO_5017643170" evidence="1">
    <location>
        <begin position="37"/>
        <end position="378"/>
    </location>
</feature>
<proteinExistence type="predicted"/>
<dbReference type="GO" id="GO:0016747">
    <property type="term" value="F:acyltransferase activity, transferring groups other than amino-acyl groups"/>
    <property type="evidence" value="ECO:0007669"/>
    <property type="project" value="TreeGrafter"/>
</dbReference>
<dbReference type="AlphaFoldDB" id="A0A3D9SQZ6"/>
<protein>
    <submittedName>
        <fullName evidence="2">S-formylglutathione hydrolase FrmB</fullName>
    </submittedName>
</protein>
<keyword evidence="1" id="KW-0732">Signal</keyword>
<comment type="caution">
    <text evidence="2">The sequence shown here is derived from an EMBL/GenBank/DDBJ whole genome shotgun (WGS) entry which is preliminary data.</text>
</comment>
<dbReference type="InterPro" id="IPR000801">
    <property type="entry name" value="Esterase-like"/>
</dbReference>
<dbReference type="EMBL" id="QTTT01000001">
    <property type="protein sequence ID" value="REE95365.1"/>
    <property type="molecule type" value="Genomic_DNA"/>
</dbReference>
<evidence type="ECO:0000256" key="1">
    <source>
        <dbReference type="SAM" id="SignalP"/>
    </source>
</evidence>
<dbReference type="SUPFAM" id="SSF53474">
    <property type="entry name" value="alpha/beta-Hydrolases"/>
    <property type="match status" value="1"/>
</dbReference>
<dbReference type="Gene3D" id="3.40.50.1820">
    <property type="entry name" value="alpha/beta hydrolase"/>
    <property type="match status" value="1"/>
</dbReference>
<dbReference type="Pfam" id="PF00756">
    <property type="entry name" value="Esterase"/>
    <property type="match status" value="1"/>
</dbReference>
<gene>
    <name evidence="2" type="ORF">DFJ69_0752</name>
</gene>
<keyword evidence="3" id="KW-1185">Reference proteome</keyword>
<feature type="signal peptide" evidence="1">
    <location>
        <begin position="1"/>
        <end position="36"/>
    </location>
</feature>
<sequence>MTTQQVRKRGRGLRSVLVVVALAAAAILVPGTPALAAIPATLPALDSQGITATWQPVDTDGDAVPDMGQADMTTAQVHRPGVHTPTVRVRVWFPTDYQQSGVDPYQVLYLLHGGDGQFSDWSDPGKGALVSQVRDLGFRGLIVTPEGGRAGWYQDWAANTRGGFRPAWETFHVQQLVPWIDANFNTVENRSGRLVAGLSMGGYGALKYAVRHDDVFSTVASFSGGTTIKPEAAMNTIDQSLYLLGASVQGEGYPGDIFGVTWWDHQLPATWKEERLPLVFGPMSGWDEYDPQSRVPDYAVYENKLFLYAGTGEADLEAANKTFHDSLNANPGNPIDHRYCRGTGGHDWASWKTGLTHFLREVTDPAGTPDCPTGWQNV</sequence>
<evidence type="ECO:0000313" key="2">
    <source>
        <dbReference type="EMBL" id="REE95365.1"/>
    </source>
</evidence>
<dbReference type="RefSeq" id="WP_116021177.1">
    <property type="nucleotide sequence ID" value="NZ_QTTT01000001.1"/>
</dbReference>
<dbReference type="InterPro" id="IPR050583">
    <property type="entry name" value="Mycobacterial_A85_antigen"/>
</dbReference>
<accession>A0A3D9SQZ6</accession>
<evidence type="ECO:0000313" key="3">
    <source>
        <dbReference type="Proteomes" id="UP000256661"/>
    </source>
</evidence>
<reference evidence="2 3" key="1">
    <citation type="submission" date="2018-08" db="EMBL/GenBank/DDBJ databases">
        <title>Sequencing the genomes of 1000 actinobacteria strains.</title>
        <authorList>
            <person name="Klenk H.-P."/>
        </authorList>
    </citation>
    <scope>NUCLEOTIDE SEQUENCE [LARGE SCALE GENOMIC DNA]</scope>
    <source>
        <strain evidence="2 3">DSM 43927</strain>
    </source>
</reference>
<dbReference type="PANTHER" id="PTHR48098">
    <property type="entry name" value="ENTEROCHELIN ESTERASE-RELATED"/>
    <property type="match status" value="1"/>
</dbReference>